<gene>
    <name evidence="1" type="ORF">BSL78_07177</name>
</gene>
<evidence type="ECO:0000313" key="1">
    <source>
        <dbReference type="EMBL" id="PIK55907.1"/>
    </source>
</evidence>
<name>A0A2G8L6L5_STIJA</name>
<evidence type="ECO:0008006" key="3">
    <source>
        <dbReference type="Google" id="ProtNLM"/>
    </source>
</evidence>
<proteinExistence type="predicted"/>
<dbReference type="Proteomes" id="UP000230750">
    <property type="component" value="Unassembled WGS sequence"/>
</dbReference>
<dbReference type="STRING" id="307972.A0A2G8L6L5"/>
<reference evidence="1 2" key="1">
    <citation type="journal article" date="2017" name="PLoS Biol.">
        <title>The sea cucumber genome provides insights into morphological evolution and visceral regeneration.</title>
        <authorList>
            <person name="Zhang X."/>
            <person name="Sun L."/>
            <person name="Yuan J."/>
            <person name="Sun Y."/>
            <person name="Gao Y."/>
            <person name="Zhang L."/>
            <person name="Li S."/>
            <person name="Dai H."/>
            <person name="Hamel J.F."/>
            <person name="Liu C."/>
            <person name="Yu Y."/>
            <person name="Liu S."/>
            <person name="Lin W."/>
            <person name="Guo K."/>
            <person name="Jin S."/>
            <person name="Xu P."/>
            <person name="Storey K.B."/>
            <person name="Huan P."/>
            <person name="Zhang T."/>
            <person name="Zhou Y."/>
            <person name="Zhang J."/>
            <person name="Lin C."/>
            <person name="Li X."/>
            <person name="Xing L."/>
            <person name="Huo D."/>
            <person name="Sun M."/>
            <person name="Wang L."/>
            <person name="Mercier A."/>
            <person name="Li F."/>
            <person name="Yang H."/>
            <person name="Xiang J."/>
        </authorList>
    </citation>
    <scope>NUCLEOTIDE SEQUENCE [LARGE SCALE GENOMIC DNA]</scope>
    <source>
        <strain evidence="1">Shaxun</strain>
        <tissue evidence="1">Muscle</tissue>
    </source>
</reference>
<comment type="caution">
    <text evidence="1">The sequence shown here is derived from an EMBL/GenBank/DDBJ whole genome shotgun (WGS) entry which is preliminary data.</text>
</comment>
<dbReference type="PRINTS" id="PR01345">
    <property type="entry name" value="CERVTRCPTASE"/>
</dbReference>
<protein>
    <recommendedName>
        <fullName evidence="3">RNA-directed DNA polymerase from mobile element jockey-like</fullName>
    </recommendedName>
</protein>
<dbReference type="AlphaFoldDB" id="A0A2G8L6L5"/>
<keyword evidence="2" id="KW-1185">Reference proteome</keyword>
<sequence>MPKYDGGSQSLEVVNSERDLGVVVDNGLNFREHVASIVSKANSILGIIRLTFRYLDRDTVLLLYKALVRPVLEYGQPAWSPIYRRESEAIESVQRRATKLVPGLCSLPYEQRLRELNLFSLSHRRLRGDMVFVYKYLNGLIISTHDLFIRSHGSVTRGHSYKLVKPRVNTSLRQKNFTQRSISYWNSLPEHVVNSPSLNCFKSRLDSFWKEKPGVFDFQQ</sequence>
<dbReference type="OrthoDB" id="276744at2759"/>
<accession>A0A2G8L6L5</accession>
<evidence type="ECO:0000313" key="2">
    <source>
        <dbReference type="Proteomes" id="UP000230750"/>
    </source>
</evidence>
<organism evidence="1 2">
    <name type="scientific">Stichopus japonicus</name>
    <name type="common">Sea cucumber</name>
    <dbReference type="NCBI Taxonomy" id="307972"/>
    <lineage>
        <taxon>Eukaryota</taxon>
        <taxon>Metazoa</taxon>
        <taxon>Echinodermata</taxon>
        <taxon>Eleutherozoa</taxon>
        <taxon>Echinozoa</taxon>
        <taxon>Holothuroidea</taxon>
        <taxon>Aspidochirotacea</taxon>
        <taxon>Aspidochirotida</taxon>
        <taxon>Stichopodidae</taxon>
        <taxon>Apostichopus</taxon>
    </lineage>
</organism>
<dbReference type="EMBL" id="MRZV01000196">
    <property type="protein sequence ID" value="PIK55907.1"/>
    <property type="molecule type" value="Genomic_DNA"/>
</dbReference>
<dbReference type="PANTHER" id="PTHR33332">
    <property type="entry name" value="REVERSE TRANSCRIPTASE DOMAIN-CONTAINING PROTEIN"/>
    <property type="match status" value="1"/>
</dbReference>